<name>G0N2I2_CAEBE</name>
<protein>
    <submittedName>
        <fullName evidence="2">Uncharacterized protein</fullName>
    </submittedName>
</protein>
<reference evidence="3" key="1">
    <citation type="submission" date="2011-07" db="EMBL/GenBank/DDBJ databases">
        <authorList>
            <consortium name="Caenorhabditis brenneri Sequencing and Analysis Consortium"/>
            <person name="Wilson R.K."/>
        </authorList>
    </citation>
    <scope>NUCLEOTIDE SEQUENCE [LARGE SCALE GENOMIC DNA]</scope>
    <source>
        <strain evidence="3">PB2801</strain>
    </source>
</reference>
<dbReference type="AlphaFoldDB" id="G0N2I2"/>
<dbReference type="EMBL" id="GL379830">
    <property type="protein sequence ID" value="EGT50809.1"/>
    <property type="molecule type" value="Genomic_DNA"/>
</dbReference>
<evidence type="ECO:0000313" key="2">
    <source>
        <dbReference type="EMBL" id="EGT50809.1"/>
    </source>
</evidence>
<evidence type="ECO:0000313" key="3">
    <source>
        <dbReference type="Proteomes" id="UP000008068"/>
    </source>
</evidence>
<organism evidence="3">
    <name type="scientific">Caenorhabditis brenneri</name>
    <name type="common">Nematode worm</name>
    <dbReference type="NCBI Taxonomy" id="135651"/>
    <lineage>
        <taxon>Eukaryota</taxon>
        <taxon>Metazoa</taxon>
        <taxon>Ecdysozoa</taxon>
        <taxon>Nematoda</taxon>
        <taxon>Chromadorea</taxon>
        <taxon>Rhabditida</taxon>
        <taxon>Rhabditina</taxon>
        <taxon>Rhabditomorpha</taxon>
        <taxon>Rhabditoidea</taxon>
        <taxon>Rhabditidae</taxon>
        <taxon>Peloderinae</taxon>
        <taxon>Caenorhabditis</taxon>
    </lineage>
</organism>
<feature type="region of interest" description="Disordered" evidence="1">
    <location>
        <begin position="1"/>
        <end position="22"/>
    </location>
</feature>
<gene>
    <name evidence="2" type="ORF">CAEBREN_21274</name>
</gene>
<sequence>MSKPEPATSSSPSSLAKPPLSKEQFTKEYLKQMKKVEDALRKYKAGVRKMEAIDKKMKGRELEVFCEPAVSTVRKAKKN</sequence>
<dbReference type="InParanoid" id="G0N2I2"/>
<keyword evidence="3" id="KW-1185">Reference proteome</keyword>
<evidence type="ECO:0000256" key="1">
    <source>
        <dbReference type="SAM" id="MobiDB-lite"/>
    </source>
</evidence>
<accession>G0N2I2</accession>
<dbReference type="Proteomes" id="UP000008068">
    <property type="component" value="Unassembled WGS sequence"/>
</dbReference>
<dbReference type="HOGENOM" id="CLU_2608146_0_0_1"/>
<proteinExistence type="predicted"/>